<dbReference type="SMART" id="SM00345">
    <property type="entry name" value="HTH_GNTR"/>
    <property type="match status" value="1"/>
</dbReference>
<sequence>MKLVKKKGPLYAQVKEILKERIQDGIYPVRTLMPSESFLEEEFQVSKITVRKAMEQLAQEGYVQKQSGVGTTVLDNRAFIKLSTGQPFSAYLKQEGKQIKKDVIGITVVEPPLELAHMKGQFRRIQRLYYLDNKPYIVFVHYIPVSFTLPDVAAEYEGSLYTLLRGVGVSFNRFQDTFGVGIASEDVYSSLGINETPLLKRTRHTYDLDEQLVEYSIAYYHTEMQEYVMDLHL</sequence>
<dbReference type="Gene3D" id="1.10.10.10">
    <property type="entry name" value="Winged helix-like DNA-binding domain superfamily/Winged helix DNA-binding domain"/>
    <property type="match status" value="1"/>
</dbReference>
<dbReference type="GO" id="GO:0003700">
    <property type="term" value="F:DNA-binding transcription factor activity"/>
    <property type="evidence" value="ECO:0007669"/>
    <property type="project" value="InterPro"/>
</dbReference>
<dbReference type="SUPFAM" id="SSF64288">
    <property type="entry name" value="Chorismate lyase-like"/>
    <property type="match status" value="1"/>
</dbReference>
<evidence type="ECO:0000259" key="4">
    <source>
        <dbReference type="PROSITE" id="PS50949"/>
    </source>
</evidence>
<feature type="domain" description="HTH gntR-type" evidence="4">
    <location>
        <begin position="8"/>
        <end position="76"/>
    </location>
</feature>
<dbReference type="eggNOG" id="COG2188">
    <property type="taxonomic scope" value="Bacteria"/>
</dbReference>
<keyword evidence="3" id="KW-0804">Transcription</keyword>
<name>A0A060M2W1_9BACI</name>
<dbReference type="KEGG" id="ble:BleG1_1841"/>
<dbReference type="HOGENOM" id="CLU_063236_4_2_9"/>
<keyword evidence="1" id="KW-0805">Transcription regulation</keyword>
<dbReference type="Pfam" id="PF00392">
    <property type="entry name" value="GntR"/>
    <property type="match status" value="1"/>
</dbReference>
<keyword evidence="6" id="KW-1185">Reference proteome</keyword>
<evidence type="ECO:0000256" key="3">
    <source>
        <dbReference type="ARBA" id="ARBA00023163"/>
    </source>
</evidence>
<protein>
    <submittedName>
        <fullName evidence="5">Transcriptional regulator</fullName>
    </submittedName>
</protein>
<dbReference type="EMBL" id="CP003923">
    <property type="protein sequence ID" value="AIC94419.1"/>
    <property type="molecule type" value="Genomic_DNA"/>
</dbReference>
<keyword evidence="2" id="KW-0238">DNA-binding</keyword>
<dbReference type="Gene3D" id="3.40.1410.10">
    <property type="entry name" value="Chorismate lyase-like"/>
    <property type="match status" value="1"/>
</dbReference>
<organism evidence="5 6">
    <name type="scientific">Shouchella lehensis G1</name>
    <dbReference type="NCBI Taxonomy" id="1246626"/>
    <lineage>
        <taxon>Bacteria</taxon>
        <taxon>Bacillati</taxon>
        <taxon>Bacillota</taxon>
        <taxon>Bacilli</taxon>
        <taxon>Bacillales</taxon>
        <taxon>Bacillaceae</taxon>
        <taxon>Shouchella</taxon>
    </lineage>
</organism>
<dbReference type="InterPro" id="IPR036390">
    <property type="entry name" value="WH_DNA-bd_sf"/>
</dbReference>
<dbReference type="Pfam" id="PF07702">
    <property type="entry name" value="UTRA"/>
    <property type="match status" value="1"/>
</dbReference>
<dbReference type="InterPro" id="IPR036388">
    <property type="entry name" value="WH-like_DNA-bd_sf"/>
</dbReference>
<dbReference type="PANTHER" id="PTHR44846:SF1">
    <property type="entry name" value="MANNOSYL-D-GLYCERATE TRANSPORT_METABOLISM SYSTEM REPRESSOR MNGR-RELATED"/>
    <property type="match status" value="1"/>
</dbReference>
<dbReference type="AlphaFoldDB" id="A0A060M2W1"/>
<dbReference type="PRINTS" id="PR00035">
    <property type="entry name" value="HTHGNTR"/>
</dbReference>
<proteinExistence type="predicted"/>
<dbReference type="OrthoDB" id="457376at2"/>
<dbReference type="RefSeq" id="WP_038479779.1">
    <property type="nucleotide sequence ID" value="NZ_CP003923.1"/>
</dbReference>
<dbReference type="PANTHER" id="PTHR44846">
    <property type="entry name" value="MANNOSYL-D-GLYCERATE TRANSPORT/METABOLISM SYSTEM REPRESSOR MNGR-RELATED"/>
    <property type="match status" value="1"/>
</dbReference>
<dbReference type="PATRIC" id="fig|1246626.3.peg.1836"/>
<dbReference type="STRING" id="1246626.BleG1_1841"/>
<evidence type="ECO:0000313" key="6">
    <source>
        <dbReference type="Proteomes" id="UP000027142"/>
    </source>
</evidence>
<dbReference type="PROSITE" id="PS50949">
    <property type="entry name" value="HTH_GNTR"/>
    <property type="match status" value="1"/>
</dbReference>
<dbReference type="GO" id="GO:0045892">
    <property type="term" value="P:negative regulation of DNA-templated transcription"/>
    <property type="evidence" value="ECO:0007669"/>
    <property type="project" value="TreeGrafter"/>
</dbReference>
<dbReference type="Proteomes" id="UP000027142">
    <property type="component" value="Chromosome"/>
</dbReference>
<dbReference type="InterPro" id="IPR000524">
    <property type="entry name" value="Tscrpt_reg_HTH_GntR"/>
</dbReference>
<dbReference type="GO" id="GO:0003677">
    <property type="term" value="F:DNA binding"/>
    <property type="evidence" value="ECO:0007669"/>
    <property type="project" value="UniProtKB-KW"/>
</dbReference>
<evidence type="ECO:0000313" key="5">
    <source>
        <dbReference type="EMBL" id="AIC94419.1"/>
    </source>
</evidence>
<dbReference type="SMART" id="SM00866">
    <property type="entry name" value="UTRA"/>
    <property type="match status" value="1"/>
</dbReference>
<dbReference type="SUPFAM" id="SSF46785">
    <property type="entry name" value="Winged helix' DNA-binding domain"/>
    <property type="match status" value="1"/>
</dbReference>
<evidence type="ECO:0000256" key="2">
    <source>
        <dbReference type="ARBA" id="ARBA00023125"/>
    </source>
</evidence>
<dbReference type="InterPro" id="IPR011663">
    <property type="entry name" value="UTRA"/>
</dbReference>
<dbReference type="CDD" id="cd07377">
    <property type="entry name" value="WHTH_GntR"/>
    <property type="match status" value="1"/>
</dbReference>
<evidence type="ECO:0000256" key="1">
    <source>
        <dbReference type="ARBA" id="ARBA00023015"/>
    </source>
</evidence>
<reference evidence="5 6" key="1">
    <citation type="journal article" date="2014" name="Gene">
        <title>A comparative genomic analysis of the alkalitolerant soil bacterium Bacillus lehensis G1.</title>
        <authorList>
            <person name="Noor Y.M."/>
            <person name="Samsulrizal N.H."/>
            <person name="Jema'on N.A."/>
            <person name="Low K.O."/>
            <person name="Ramli A.N."/>
            <person name="Alias N.I."/>
            <person name="Damis S.I."/>
            <person name="Fuzi S.F."/>
            <person name="Isa M.N."/>
            <person name="Murad A.M."/>
            <person name="Raih M.F."/>
            <person name="Bakar F.D."/>
            <person name="Najimudin N."/>
            <person name="Mahadi N.M."/>
            <person name="Illias R.M."/>
        </authorList>
    </citation>
    <scope>NUCLEOTIDE SEQUENCE [LARGE SCALE GENOMIC DNA]</scope>
    <source>
        <strain evidence="5 6">G1</strain>
    </source>
</reference>
<dbReference type="InterPro" id="IPR050679">
    <property type="entry name" value="Bact_HTH_transcr_reg"/>
</dbReference>
<dbReference type="InterPro" id="IPR028978">
    <property type="entry name" value="Chorismate_lyase_/UTRA_dom_sf"/>
</dbReference>
<accession>A0A060M2W1</accession>
<gene>
    <name evidence="5" type="ORF">BleG1_1841</name>
</gene>